<protein>
    <submittedName>
        <fullName evidence="2">Uncharacterized protein</fullName>
    </submittedName>
</protein>
<reference evidence="2 3" key="1">
    <citation type="submission" date="2018-08" db="EMBL/GenBank/DDBJ databases">
        <title>Genomic investigation of the strawberry pathogen Phytophthora fragariae indicates pathogenicity is determined by transcriptional variation in three key races.</title>
        <authorList>
            <person name="Adams T.M."/>
            <person name="Armitage A.D."/>
            <person name="Sobczyk M.K."/>
            <person name="Bates H.J."/>
            <person name="Dunwell J.M."/>
            <person name="Nellist C.F."/>
            <person name="Harrison R.J."/>
        </authorList>
    </citation>
    <scope>NUCLEOTIDE SEQUENCE [LARGE SCALE GENOMIC DNA]</scope>
    <source>
        <strain evidence="2 3">NOV-27</strain>
    </source>
</reference>
<keyword evidence="3" id="KW-1185">Reference proteome</keyword>
<feature type="compositionally biased region" description="Polar residues" evidence="1">
    <location>
        <begin position="46"/>
        <end position="59"/>
    </location>
</feature>
<name>A0A6A3VRY7_9STRA</name>
<sequence length="313" mass="34326">MSNMHTDAFMAPPPIDSSIYDKQLAWKLHGQRKLASRSQELRAQQEQECTFSPKTTSRSLRAADYADEDDGGSGEHSMVATSVETEAALLHPTESQETSIQMYLARQERAREQAHEAQQKLAGVSLTKDFGKVTAVEPFALSTTNWKPRQSTIESPTRVCPVECPAVDDERQAKVTSKTGAKTKMKGPAQTARGSNKSPRCSHATCGAAAVTTKEEEAWESERATLVSIIDAQRRELALREQAQQEAVRVAERFATATQAFEERLVTVEQSAVKELEEVKRLLASQAAATDLILTSLGITRRPGSTSGSSRYD</sequence>
<proteinExistence type="predicted"/>
<accession>A0A6A3VRY7</accession>
<dbReference type="Proteomes" id="UP000433483">
    <property type="component" value="Unassembled WGS sequence"/>
</dbReference>
<evidence type="ECO:0000313" key="3">
    <source>
        <dbReference type="Proteomes" id="UP000433483"/>
    </source>
</evidence>
<feature type="region of interest" description="Disordered" evidence="1">
    <location>
        <begin position="171"/>
        <end position="201"/>
    </location>
</feature>
<feature type="region of interest" description="Disordered" evidence="1">
    <location>
        <begin position="33"/>
        <end position="77"/>
    </location>
</feature>
<gene>
    <name evidence="2" type="ORF">PF005_g27450</name>
</gene>
<comment type="caution">
    <text evidence="2">The sequence shown here is derived from an EMBL/GenBank/DDBJ whole genome shotgun (WGS) entry which is preliminary data.</text>
</comment>
<dbReference type="OrthoDB" id="77845at2759"/>
<evidence type="ECO:0000313" key="2">
    <source>
        <dbReference type="EMBL" id="KAE9170718.1"/>
    </source>
</evidence>
<dbReference type="AlphaFoldDB" id="A0A6A3VRY7"/>
<evidence type="ECO:0000256" key="1">
    <source>
        <dbReference type="SAM" id="MobiDB-lite"/>
    </source>
</evidence>
<dbReference type="EMBL" id="QXGB01003449">
    <property type="protein sequence ID" value="KAE9170718.1"/>
    <property type="molecule type" value="Genomic_DNA"/>
</dbReference>
<organism evidence="2 3">
    <name type="scientific">Phytophthora fragariae</name>
    <dbReference type="NCBI Taxonomy" id="53985"/>
    <lineage>
        <taxon>Eukaryota</taxon>
        <taxon>Sar</taxon>
        <taxon>Stramenopiles</taxon>
        <taxon>Oomycota</taxon>
        <taxon>Peronosporomycetes</taxon>
        <taxon>Peronosporales</taxon>
        <taxon>Peronosporaceae</taxon>
        <taxon>Phytophthora</taxon>
    </lineage>
</organism>